<dbReference type="SUPFAM" id="SSF52172">
    <property type="entry name" value="CheY-like"/>
    <property type="match status" value="1"/>
</dbReference>
<dbReference type="InterPro" id="IPR009057">
    <property type="entry name" value="Homeodomain-like_sf"/>
</dbReference>
<dbReference type="GO" id="GO:0000160">
    <property type="term" value="P:phosphorelay signal transduction system"/>
    <property type="evidence" value="ECO:0007669"/>
    <property type="project" value="InterPro"/>
</dbReference>
<evidence type="ECO:0000256" key="4">
    <source>
        <dbReference type="PROSITE-ProRule" id="PRU00169"/>
    </source>
</evidence>
<dbReference type="KEGG" id="nnv:QNH39_23470"/>
<evidence type="ECO:0000259" key="6">
    <source>
        <dbReference type="PROSITE" id="PS50110"/>
    </source>
</evidence>
<dbReference type="InterPro" id="IPR011006">
    <property type="entry name" value="CheY-like_superfamily"/>
</dbReference>
<keyword evidence="8" id="KW-1185">Reference proteome</keyword>
<feature type="modified residue" description="4-aspartylphosphate" evidence="4">
    <location>
        <position position="53"/>
    </location>
</feature>
<proteinExistence type="predicted"/>
<dbReference type="PROSITE" id="PS50110">
    <property type="entry name" value="RESPONSE_REGULATORY"/>
    <property type="match status" value="1"/>
</dbReference>
<dbReference type="Proteomes" id="UP001178288">
    <property type="component" value="Chromosome"/>
</dbReference>
<dbReference type="CDD" id="cd17536">
    <property type="entry name" value="REC_YesN-like"/>
    <property type="match status" value="1"/>
</dbReference>
<evidence type="ECO:0000313" key="8">
    <source>
        <dbReference type="Proteomes" id="UP001178288"/>
    </source>
</evidence>
<dbReference type="InterPro" id="IPR018062">
    <property type="entry name" value="HTH_AraC-typ_CS"/>
</dbReference>
<name>A0AA95ML51_9BACI</name>
<dbReference type="GO" id="GO:0043565">
    <property type="term" value="F:sequence-specific DNA binding"/>
    <property type="evidence" value="ECO:0007669"/>
    <property type="project" value="InterPro"/>
</dbReference>
<keyword evidence="2" id="KW-0238">DNA-binding</keyword>
<dbReference type="Gene3D" id="1.10.10.60">
    <property type="entry name" value="Homeodomain-like"/>
    <property type="match status" value="2"/>
</dbReference>
<gene>
    <name evidence="7" type="ORF">QNH39_23470</name>
</gene>
<evidence type="ECO:0000256" key="3">
    <source>
        <dbReference type="ARBA" id="ARBA00023163"/>
    </source>
</evidence>
<dbReference type="PANTHER" id="PTHR43280">
    <property type="entry name" value="ARAC-FAMILY TRANSCRIPTIONAL REGULATOR"/>
    <property type="match status" value="1"/>
</dbReference>
<keyword evidence="4" id="KW-0597">Phosphoprotein</keyword>
<dbReference type="InterPro" id="IPR018060">
    <property type="entry name" value="HTH_AraC"/>
</dbReference>
<dbReference type="Pfam" id="PF12833">
    <property type="entry name" value="HTH_18"/>
    <property type="match status" value="1"/>
</dbReference>
<dbReference type="EMBL" id="CP126114">
    <property type="protein sequence ID" value="WHY85535.1"/>
    <property type="molecule type" value="Genomic_DNA"/>
</dbReference>
<dbReference type="InterPro" id="IPR001789">
    <property type="entry name" value="Sig_transdc_resp-reg_receiver"/>
</dbReference>
<dbReference type="RefSeq" id="WP_066092140.1">
    <property type="nucleotide sequence ID" value="NZ_CP126114.1"/>
</dbReference>
<dbReference type="GO" id="GO:0003700">
    <property type="term" value="F:DNA-binding transcription factor activity"/>
    <property type="evidence" value="ECO:0007669"/>
    <property type="project" value="InterPro"/>
</dbReference>
<dbReference type="PRINTS" id="PR00032">
    <property type="entry name" value="HTHARAC"/>
</dbReference>
<keyword evidence="1" id="KW-0805">Transcription regulation</keyword>
<dbReference type="SMART" id="SM00448">
    <property type="entry name" value="REC"/>
    <property type="match status" value="1"/>
</dbReference>
<dbReference type="SMART" id="SM00342">
    <property type="entry name" value="HTH_ARAC"/>
    <property type="match status" value="1"/>
</dbReference>
<dbReference type="InterPro" id="IPR020449">
    <property type="entry name" value="Tscrpt_reg_AraC-type_HTH"/>
</dbReference>
<dbReference type="PROSITE" id="PS01124">
    <property type="entry name" value="HTH_ARAC_FAMILY_2"/>
    <property type="match status" value="1"/>
</dbReference>
<dbReference type="SUPFAM" id="SSF46689">
    <property type="entry name" value="Homeodomain-like"/>
    <property type="match status" value="2"/>
</dbReference>
<sequence length="234" mass="26941">MNILLVDDEYLEIEQLRYLIQGKYPLWNIFGAEDGVSAWKVTEEESIQLAFIDIRLPGEDGLKLSERLKEKHGGIEIVIVSAHQDFSYAKRAIQAEVLDYLVKPVIEQELFAVIEKYLQEHKHVVAKSAHIHYVIKQIESRFSEKLSLQEIADEIPVSASYLSHLFSEEIGSTFQEYLLTYRIHQAKQLITGQAGWSMSRIAEAAGFSSQHHFSNIFKKIEGMTPSRYKEKNKK</sequence>
<evidence type="ECO:0000259" key="5">
    <source>
        <dbReference type="PROSITE" id="PS01124"/>
    </source>
</evidence>
<dbReference type="Gene3D" id="3.40.50.2300">
    <property type="match status" value="1"/>
</dbReference>
<evidence type="ECO:0000313" key="7">
    <source>
        <dbReference type="EMBL" id="WHY85535.1"/>
    </source>
</evidence>
<dbReference type="PROSITE" id="PS00041">
    <property type="entry name" value="HTH_ARAC_FAMILY_1"/>
    <property type="match status" value="1"/>
</dbReference>
<reference evidence="7" key="1">
    <citation type="submission" date="2023-05" db="EMBL/GenBank/DDBJ databases">
        <title>Comparative genomics of Bacillaceae isolates and their secondary metabolite potential.</title>
        <authorList>
            <person name="Song L."/>
            <person name="Nielsen L.J."/>
            <person name="Mohite O."/>
            <person name="Xu X."/>
            <person name="Weber T."/>
            <person name="Kovacs A.T."/>
        </authorList>
    </citation>
    <scope>NUCLEOTIDE SEQUENCE</scope>
    <source>
        <strain evidence="7">XLM17</strain>
    </source>
</reference>
<evidence type="ECO:0000256" key="1">
    <source>
        <dbReference type="ARBA" id="ARBA00023015"/>
    </source>
</evidence>
<dbReference type="Pfam" id="PF00072">
    <property type="entry name" value="Response_reg"/>
    <property type="match status" value="1"/>
</dbReference>
<feature type="domain" description="HTH araC/xylS-type" evidence="5">
    <location>
        <begin position="132"/>
        <end position="231"/>
    </location>
</feature>
<dbReference type="PANTHER" id="PTHR43280:SF28">
    <property type="entry name" value="HTH-TYPE TRANSCRIPTIONAL ACTIVATOR RHAS"/>
    <property type="match status" value="1"/>
</dbReference>
<protein>
    <submittedName>
        <fullName evidence="7">Response regulator</fullName>
    </submittedName>
</protein>
<organism evidence="7 8">
    <name type="scientific">Neobacillus novalis</name>
    <dbReference type="NCBI Taxonomy" id="220687"/>
    <lineage>
        <taxon>Bacteria</taxon>
        <taxon>Bacillati</taxon>
        <taxon>Bacillota</taxon>
        <taxon>Bacilli</taxon>
        <taxon>Bacillales</taxon>
        <taxon>Bacillaceae</taxon>
        <taxon>Neobacillus</taxon>
    </lineage>
</organism>
<feature type="domain" description="Response regulatory" evidence="6">
    <location>
        <begin position="2"/>
        <end position="118"/>
    </location>
</feature>
<dbReference type="AlphaFoldDB" id="A0AA95ML51"/>
<keyword evidence="3" id="KW-0804">Transcription</keyword>
<accession>A0AA95ML51</accession>
<evidence type="ECO:0000256" key="2">
    <source>
        <dbReference type="ARBA" id="ARBA00023125"/>
    </source>
</evidence>